<dbReference type="Pfam" id="PF13558">
    <property type="entry name" value="SbcC_Walker_B"/>
    <property type="match status" value="1"/>
</dbReference>
<keyword evidence="3" id="KW-0540">Nuclease</keyword>
<organism evidence="3 4">
    <name type="scientific">Litorilituus sediminis</name>
    <dbReference type="NCBI Taxonomy" id="718192"/>
    <lineage>
        <taxon>Bacteria</taxon>
        <taxon>Pseudomonadati</taxon>
        <taxon>Pseudomonadota</taxon>
        <taxon>Gammaproteobacteria</taxon>
        <taxon>Alteromonadales</taxon>
        <taxon>Colwelliaceae</taxon>
        <taxon>Litorilituus</taxon>
    </lineage>
</organism>
<dbReference type="RefSeq" id="WP_130599198.1">
    <property type="nucleotide sequence ID" value="NZ_CP034759.1"/>
</dbReference>
<feature type="coiled-coil region" evidence="1">
    <location>
        <begin position="634"/>
        <end position="664"/>
    </location>
</feature>
<proteinExistence type="predicted"/>
<reference evidence="3 4" key="1">
    <citation type="submission" date="2018-12" db="EMBL/GenBank/DDBJ databases">
        <title>Complete genome of Litorilituus sediminis.</title>
        <authorList>
            <person name="Liu A."/>
            <person name="Rong J."/>
        </authorList>
    </citation>
    <scope>NUCLEOTIDE SEQUENCE [LARGE SCALE GENOMIC DNA]</scope>
    <source>
        <strain evidence="3 4">JCM 17549</strain>
    </source>
</reference>
<dbReference type="GO" id="GO:0016887">
    <property type="term" value="F:ATP hydrolysis activity"/>
    <property type="evidence" value="ECO:0007669"/>
    <property type="project" value="InterPro"/>
</dbReference>
<keyword evidence="3" id="KW-0269">Exonuclease</keyword>
<gene>
    <name evidence="3" type="ORF">EMK97_02685</name>
</gene>
<dbReference type="AlphaFoldDB" id="A0A4V0ZFR5"/>
<dbReference type="PANTHER" id="PTHR32114">
    <property type="entry name" value="ABC TRANSPORTER ABCH.3"/>
    <property type="match status" value="1"/>
</dbReference>
<evidence type="ECO:0000313" key="4">
    <source>
        <dbReference type="Proteomes" id="UP000290244"/>
    </source>
</evidence>
<evidence type="ECO:0000259" key="2">
    <source>
        <dbReference type="Pfam" id="PF13476"/>
    </source>
</evidence>
<keyword evidence="3" id="KW-0378">Hydrolase</keyword>
<sequence>MRILTLRFENINSLKGSWQIDFTKEPFDSNGLFAITGATGAGKTSILDAICLALYHQTPRLSVSKKQNQLMTRHTSHCMAEVEFEVKGQGYRAFWSQKRARNKLDGNLLEPVAELARLDGTIVAEKLKDVRAGIAQITGLNFSRFTKSMMLSQGEFAAFLNADPKERALLLEQLTGTEIYGLISQQVFNDHKVAEQELALLQAKKQAVLLLPDEEVANLTEQLTELSHLDSAHSKQHNELIALKSWRLALEENTQQLDKSQAELDEVKQRELEAKPELDKLLLAVPAEQIHGKYQLFCQAKQRLSEQEQALEQLAQQHKQISDAVKQEEQNLSVTEQEQNQVLQQLAASEVLLRDKIVPLETAITSQEQELTKLKQTITVLNETHTELTQQQQSTAEQQQVLSGKLSAQKQQLAAQANSHELANRLPRWHEQFTQLAKHRSKALAFNEQEQQCHTELEKLNKQSVDKQAQLQAYQQDLQSEANKLAEFGQKQQALYQNHQPALDALFAKDVILTLASQQLTTPLLAKQQQVNALQQGIVLSQRLSALYNEQNELAQHSHQQEQVIIDTQSQLTQMRTRFGELNQQQKDVENLLQQHQAIMSLAEHRQQLQAHQPCPLCGSTEHPLLQGYQGIDSNEHQQRLTAIKQEKKQLEEQGNQLNRQHSQSTGLLASYKERQQVIEKELADNSQQWQQLTKANAIHLDINQLNELNAQLHLCQQQLDSLSQYQSDLQLLEQAQADNKEVLRKIEGQVQDCQSQITVLLGQIDNVQQNSQSIQQNKAQLDNELMQCYQLLRQEILELQITLPESLVSENALTLTGTFNKEQLENEQAGEQAWLITQQQVAEQHQQLLQQIELAEQQLISLNQAQAVVDSQYQQSHEQLQVKQAEYQALSEQLQLQNELRVTGYLELNLTFEDGYSVDIATKIISEQRELSTSAIEQAKASLANVQQQDNQLLGQLSAAKKHYEQLISEQKIASDNWLSVLSESQFTDEAQFLAALISPQEKDELQALAKALEQSKGHFMTLLEQAKLNEKQLRLKQADFEQSEYFSLELSALDSQLTALSDLMKENQIQLGQVKQTLSTDEENKRTQQALIEQIELSRSKLDDLSYLNGLIGSADGAKFRRFAQGLTLHYLVHLANEQLDKLDGRYQLQCQQSDNLTLQVLDTWQGDSVRDTKTLSGGESFLVSLALALALSDLVSSKTSIDSLFLDEGFGTLDNETLEVALDALDCLNASGKTIGIISHIEALKERIAVQIKVKKLSGLGVSSLEKQYQYCP</sequence>
<dbReference type="PANTHER" id="PTHR32114:SF2">
    <property type="entry name" value="ABC TRANSPORTER ABCH.3"/>
    <property type="match status" value="1"/>
</dbReference>
<feature type="coiled-coil region" evidence="1">
    <location>
        <begin position="706"/>
        <end position="785"/>
    </location>
</feature>
<dbReference type="Pfam" id="PF13476">
    <property type="entry name" value="AAA_23"/>
    <property type="match status" value="1"/>
</dbReference>
<dbReference type="InterPro" id="IPR027417">
    <property type="entry name" value="P-loop_NTPase"/>
</dbReference>
<feature type="coiled-coil region" evidence="1">
    <location>
        <begin position="839"/>
        <end position="901"/>
    </location>
</feature>
<dbReference type="InterPro" id="IPR038729">
    <property type="entry name" value="Rad50/SbcC_AAA"/>
</dbReference>
<dbReference type="Proteomes" id="UP000290244">
    <property type="component" value="Chromosome"/>
</dbReference>
<evidence type="ECO:0000313" key="3">
    <source>
        <dbReference type="EMBL" id="QBG34720.1"/>
    </source>
</evidence>
<protein>
    <submittedName>
        <fullName evidence="3">Exonuclease SbcC</fullName>
    </submittedName>
</protein>
<evidence type="ECO:0000256" key="1">
    <source>
        <dbReference type="SAM" id="Coils"/>
    </source>
</evidence>
<dbReference type="EMBL" id="CP034759">
    <property type="protein sequence ID" value="QBG34720.1"/>
    <property type="molecule type" value="Genomic_DNA"/>
</dbReference>
<feature type="coiled-coil region" evidence="1">
    <location>
        <begin position="301"/>
        <end position="391"/>
    </location>
</feature>
<keyword evidence="4" id="KW-1185">Reference proteome</keyword>
<name>A0A4V0ZFR5_9GAMM</name>
<dbReference type="GO" id="GO:0006302">
    <property type="term" value="P:double-strand break repair"/>
    <property type="evidence" value="ECO:0007669"/>
    <property type="project" value="InterPro"/>
</dbReference>
<dbReference type="GO" id="GO:0004527">
    <property type="term" value="F:exonuclease activity"/>
    <property type="evidence" value="ECO:0007669"/>
    <property type="project" value="UniProtKB-KW"/>
</dbReference>
<feature type="coiled-coil region" evidence="1">
    <location>
        <begin position="457"/>
        <end position="491"/>
    </location>
</feature>
<accession>A0A4V0ZFR5</accession>
<dbReference type="KEGG" id="lsd:EMK97_02685"/>
<feature type="domain" description="Rad50/SbcC-type AAA" evidence="2">
    <location>
        <begin position="6"/>
        <end position="269"/>
    </location>
</feature>
<keyword evidence="1" id="KW-0175">Coiled coil</keyword>
<dbReference type="Gene3D" id="3.40.50.300">
    <property type="entry name" value="P-loop containing nucleotide triphosphate hydrolases"/>
    <property type="match status" value="2"/>
</dbReference>
<feature type="coiled-coil region" evidence="1">
    <location>
        <begin position="243"/>
        <end position="270"/>
    </location>
</feature>
<dbReference type="OrthoDB" id="9795626at2"/>
<dbReference type="SUPFAM" id="SSF52540">
    <property type="entry name" value="P-loop containing nucleoside triphosphate hydrolases"/>
    <property type="match status" value="1"/>
</dbReference>